<gene>
    <name evidence="2" type="ORF">DERP_003039</name>
</gene>
<keyword evidence="3" id="KW-1185">Reference proteome</keyword>
<feature type="transmembrane region" description="Helical" evidence="1">
    <location>
        <begin position="6"/>
        <end position="27"/>
    </location>
</feature>
<reference evidence="2 3" key="2">
    <citation type="journal article" date="2022" name="Mol. Biol. Evol.">
        <title>Comparative Genomics Reveals Insights into the Divergent Evolution of Astigmatic Mites and Household Pest Adaptations.</title>
        <authorList>
            <person name="Xiong Q."/>
            <person name="Wan A.T."/>
            <person name="Liu X."/>
            <person name="Fung C.S."/>
            <person name="Xiao X."/>
            <person name="Malainual N."/>
            <person name="Hou J."/>
            <person name="Wang L."/>
            <person name="Wang M."/>
            <person name="Yang K.Y."/>
            <person name="Cui Y."/>
            <person name="Leung E.L."/>
            <person name="Nong W."/>
            <person name="Shin S.K."/>
            <person name="Au S.W."/>
            <person name="Jeong K.Y."/>
            <person name="Chew F.T."/>
            <person name="Hui J.H."/>
            <person name="Leung T.F."/>
            <person name="Tungtrongchitr A."/>
            <person name="Zhong N."/>
            <person name="Liu Z."/>
            <person name="Tsui S.K."/>
        </authorList>
    </citation>
    <scope>NUCLEOTIDE SEQUENCE [LARGE SCALE GENOMIC DNA]</scope>
    <source>
        <strain evidence="2">Derp</strain>
    </source>
</reference>
<evidence type="ECO:0000313" key="3">
    <source>
        <dbReference type="Proteomes" id="UP000887458"/>
    </source>
</evidence>
<keyword evidence="1" id="KW-0472">Membrane</keyword>
<evidence type="ECO:0000313" key="2">
    <source>
        <dbReference type="EMBL" id="KAH9422364.1"/>
    </source>
</evidence>
<name>A0ABQ8JIE5_DERPT</name>
<sequence length="93" mass="10924">MEIYFIIFILILITIGLVSMIMAIIFIQSTLLSFNDYDDGQYKMTMDTDNNIIKTSLMNDTTTTTTTTTYTWPIISTFDDDEEQPENVWFFRH</sequence>
<comment type="caution">
    <text evidence="2">The sequence shown here is derived from an EMBL/GenBank/DDBJ whole genome shotgun (WGS) entry which is preliminary data.</text>
</comment>
<evidence type="ECO:0000256" key="1">
    <source>
        <dbReference type="SAM" id="Phobius"/>
    </source>
</evidence>
<accession>A0ABQ8JIE5</accession>
<dbReference type="Proteomes" id="UP000887458">
    <property type="component" value="Unassembled WGS sequence"/>
</dbReference>
<protein>
    <submittedName>
        <fullName evidence="2">Uncharacterized protein</fullName>
    </submittedName>
</protein>
<organism evidence="2 3">
    <name type="scientific">Dermatophagoides pteronyssinus</name>
    <name type="common">European house dust mite</name>
    <dbReference type="NCBI Taxonomy" id="6956"/>
    <lineage>
        <taxon>Eukaryota</taxon>
        <taxon>Metazoa</taxon>
        <taxon>Ecdysozoa</taxon>
        <taxon>Arthropoda</taxon>
        <taxon>Chelicerata</taxon>
        <taxon>Arachnida</taxon>
        <taxon>Acari</taxon>
        <taxon>Acariformes</taxon>
        <taxon>Sarcoptiformes</taxon>
        <taxon>Astigmata</taxon>
        <taxon>Psoroptidia</taxon>
        <taxon>Analgoidea</taxon>
        <taxon>Pyroglyphidae</taxon>
        <taxon>Dermatophagoidinae</taxon>
        <taxon>Dermatophagoides</taxon>
    </lineage>
</organism>
<dbReference type="EMBL" id="NJHN03000036">
    <property type="protein sequence ID" value="KAH9422364.1"/>
    <property type="molecule type" value="Genomic_DNA"/>
</dbReference>
<keyword evidence="1" id="KW-0812">Transmembrane</keyword>
<keyword evidence="1" id="KW-1133">Transmembrane helix</keyword>
<reference evidence="2 3" key="1">
    <citation type="journal article" date="2018" name="J. Allergy Clin. Immunol.">
        <title>High-quality assembly of Dermatophagoides pteronyssinus genome and transcriptome reveals a wide range of novel allergens.</title>
        <authorList>
            <person name="Liu X.Y."/>
            <person name="Yang K.Y."/>
            <person name="Wang M.Q."/>
            <person name="Kwok J.S."/>
            <person name="Zeng X."/>
            <person name="Yang Z."/>
            <person name="Xiao X.J."/>
            <person name="Lau C.P."/>
            <person name="Li Y."/>
            <person name="Huang Z.M."/>
            <person name="Ba J.G."/>
            <person name="Yim A.K."/>
            <person name="Ouyang C.Y."/>
            <person name="Ngai S.M."/>
            <person name="Chan T.F."/>
            <person name="Leung E.L."/>
            <person name="Liu L."/>
            <person name="Liu Z.G."/>
            <person name="Tsui S.K."/>
        </authorList>
    </citation>
    <scope>NUCLEOTIDE SEQUENCE [LARGE SCALE GENOMIC DNA]</scope>
    <source>
        <strain evidence="2">Derp</strain>
    </source>
</reference>
<proteinExistence type="predicted"/>